<reference evidence="2" key="1">
    <citation type="submission" date="2020-07" db="EMBL/GenBank/DDBJ databases">
        <title>Multicomponent nature underlies the extraordinary mechanical properties of spider dragline silk.</title>
        <authorList>
            <person name="Kono N."/>
            <person name="Nakamura H."/>
            <person name="Mori M."/>
            <person name="Yoshida Y."/>
            <person name="Ohtoshi R."/>
            <person name="Malay A.D."/>
            <person name="Moran D.A.P."/>
            <person name="Tomita M."/>
            <person name="Numata K."/>
            <person name="Arakawa K."/>
        </authorList>
    </citation>
    <scope>NUCLEOTIDE SEQUENCE</scope>
</reference>
<organism evidence="2 3">
    <name type="scientific">Trichonephila clavata</name>
    <name type="common">Joro spider</name>
    <name type="synonym">Nephila clavata</name>
    <dbReference type="NCBI Taxonomy" id="2740835"/>
    <lineage>
        <taxon>Eukaryota</taxon>
        <taxon>Metazoa</taxon>
        <taxon>Ecdysozoa</taxon>
        <taxon>Arthropoda</taxon>
        <taxon>Chelicerata</taxon>
        <taxon>Arachnida</taxon>
        <taxon>Araneae</taxon>
        <taxon>Araneomorphae</taxon>
        <taxon>Entelegynae</taxon>
        <taxon>Araneoidea</taxon>
        <taxon>Nephilidae</taxon>
        <taxon>Trichonephila</taxon>
    </lineage>
</organism>
<dbReference type="EMBL" id="BMAO01003594">
    <property type="protein sequence ID" value="GFQ88964.1"/>
    <property type="molecule type" value="Genomic_DNA"/>
</dbReference>
<comment type="caution">
    <text evidence="2">The sequence shown here is derived from an EMBL/GenBank/DDBJ whole genome shotgun (WGS) entry which is preliminary data.</text>
</comment>
<feature type="region of interest" description="Disordered" evidence="1">
    <location>
        <begin position="1"/>
        <end position="20"/>
    </location>
</feature>
<dbReference type="AlphaFoldDB" id="A0A8X6FWN0"/>
<evidence type="ECO:0000256" key="1">
    <source>
        <dbReference type="SAM" id="MobiDB-lite"/>
    </source>
</evidence>
<evidence type="ECO:0000313" key="3">
    <source>
        <dbReference type="Proteomes" id="UP000887116"/>
    </source>
</evidence>
<dbReference type="OrthoDB" id="6611281at2759"/>
<feature type="compositionally biased region" description="Basic and acidic residues" evidence="1">
    <location>
        <begin position="1"/>
        <end position="10"/>
    </location>
</feature>
<protein>
    <submittedName>
        <fullName evidence="2">Uncharacterized protein</fullName>
    </submittedName>
</protein>
<sequence>MIKRSEETGKLRVQPGRGHKRITPVFVDGAKTAVDAESQTLEIGRSSDHLVSQQTGSPYSTVRKVFRSTMHYFPHKIRQT</sequence>
<proteinExistence type="predicted"/>
<evidence type="ECO:0000313" key="2">
    <source>
        <dbReference type="EMBL" id="GFQ88964.1"/>
    </source>
</evidence>
<gene>
    <name evidence="2" type="ORF">TNCT_409371</name>
</gene>
<dbReference type="Proteomes" id="UP000887116">
    <property type="component" value="Unassembled WGS sequence"/>
</dbReference>
<name>A0A8X6FWN0_TRICU</name>
<keyword evidence="3" id="KW-1185">Reference proteome</keyword>
<accession>A0A8X6FWN0</accession>